<dbReference type="PANTHER" id="PTHR43742">
    <property type="entry name" value="TRIMETHYLAMINE-N-OXIDE REDUCTASE"/>
    <property type="match status" value="1"/>
</dbReference>
<dbReference type="Proteomes" id="UP000254712">
    <property type="component" value="Unassembled WGS sequence"/>
</dbReference>
<evidence type="ECO:0000313" key="4">
    <source>
        <dbReference type="Proteomes" id="UP000254712"/>
    </source>
</evidence>
<dbReference type="GO" id="GO:0051536">
    <property type="term" value="F:iron-sulfur cluster binding"/>
    <property type="evidence" value="ECO:0007669"/>
    <property type="project" value="UniProtKB-KW"/>
</dbReference>
<sequence length="115" mass="11768">MGAEICGLSADVIRQLAEEFTAVKPATVWIGYGMQRHVNGGANVRAIDAFVAMSGNIGVEGGGARYGHLHTWGFNYNAMLQKPPVGAIGIPGAAGTTSEFGLPLAATPCSTPIAP</sequence>
<evidence type="ECO:0000256" key="2">
    <source>
        <dbReference type="ARBA" id="ARBA00023014"/>
    </source>
</evidence>
<proteinExistence type="predicted"/>
<accession>A0A379WXM4</accession>
<keyword evidence="2" id="KW-0411">Iron-sulfur</keyword>
<dbReference type="SUPFAM" id="SSF53706">
    <property type="entry name" value="Formate dehydrogenase/DMSO reductase, domains 1-3"/>
    <property type="match status" value="1"/>
</dbReference>
<dbReference type="EC" id="1.8.5.3" evidence="3"/>
<dbReference type="Gene3D" id="3.40.228.10">
    <property type="entry name" value="Dimethylsulfoxide Reductase, domain 2"/>
    <property type="match status" value="1"/>
</dbReference>
<reference evidence="3 4" key="1">
    <citation type="submission" date="2018-06" db="EMBL/GenBank/DDBJ databases">
        <authorList>
            <consortium name="Pathogen Informatics"/>
            <person name="Doyle S."/>
        </authorList>
    </citation>
    <scope>NUCLEOTIDE SEQUENCE [LARGE SCALE GENOMIC DNA]</scope>
    <source>
        <strain evidence="3 4">NCTC8261</strain>
    </source>
</reference>
<dbReference type="AlphaFoldDB" id="A0A379WXM4"/>
<keyword evidence="1" id="KW-0408">Iron</keyword>
<gene>
    <name evidence="3" type="primary">dmsA_9</name>
    <name evidence="3" type="ORF">NCTC8261_05201</name>
</gene>
<evidence type="ECO:0000256" key="1">
    <source>
        <dbReference type="ARBA" id="ARBA00023004"/>
    </source>
</evidence>
<dbReference type="GO" id="GO:0016491">
    <property type="term" value="F:oxidoreductase activity"/>
    <property type="evidence" value="ECO:0007669"/>
    <property type="project" value="UniProtKB-KW"/>
</dbReference>
<keyword evidence="2" id="KW-0479">Metal-binding</keyword>
<dbReference type="PANTHER" id="PTHR43742:SF6">
    <property type="entry name" value="OXIDOREDUCTASE YYAE-RELATED"/>
    <property type="match status" value="1"/>
</dbReference>
<organism evidence="3 4">
    <name type="scientific">Salmonella enterica I</name>
    <dbReference type="NCBI Taxonomy" id="59201"/>
    <lineage>
        <taxon>Bacteria</taxon>
        <taxon>Pseudomonadati</taxon>
        <taxon>Pseudomonadota</taxon>
        <taxon>Gammaproteobacteria</taxon>
        <taxon>Enterobacterales</taxon>
        <taxon>Enterobacteriaceae</taxon>
        <taxon>Salmonella</taxon>
    </lineage>
</organism>
<evidence type="ECO:0000313" key="3">
    <source>
        <dbReference type="EMBL" id="SUH38857.1"/>
    </source>
</evidence>
<dbReference type="EMBL" id="UGXT01000002">
    <property type="protein sequence ID" value="SUH38857.1"/>
    <property type="molecule type" value="Genomic_DNA"/>
</dbReference>
<dbReference type="InterPro" id="IPR050612">
    <property type="entry name" value="Prok_Mopterin_Oxidored"/>
</dbReference>
<protein>
    <submittedName>
        <fullName evidence="3">Molybdopterin-containing oxidoreductase catalytic subunit</fullName>
        <ecNumber evidence="3">1.8.5.3</ecNumber>
    </submittedName>
</protein>
<keyword evidence="3" id="KW-0560">Oxidoreductase</keyword>
<name>A0A379WXM4_SALET</name>